<comment type="similarity">
    <text evidence="1 4 5">Belongs to the universal ribosomal protein uL15 family.</text>
</comment>
<dbReference type="InterPro" id="IPR036227">
    <property type="entry name" value="Ribosomal_uL15/eL18_sf"/>
</dbReference>
<accession>G0AGC7</accession>
<dbReference type="PROSITE" id="PS00475">
    <property type="entry name" value="RIBOSOMAL_L15"/>
    <property type="match status" value="1"/>
</dbReference>
<feature type="region of interest" description="Disordered" evidence="6">
    <location>
        <begin position="29"/>
        <end position="58"/>
    </location>
</feature>
<dbReference type="AlphaFoldDB" id="G0AGC7"/>
<protein>
    <recommendedName>
        <fullName evidence="4">Large ribosomal subunit protein uL15</fullName>
    </recommendedName>
</protein>
<evidence type="ECO:0000313" key="9">
    <source>
        <dbReference type="Proteomes" id="UP000008392"/>
    </source>
</evidence>
<proteinExistence type="inferred from homology"/>
<evidence type="ECO:0000313" key="8">
    <source>
        <dbReference type="EMBL" id="AEK60257.1"/>
    </source>
</evidence>
<evidence type="ECO:0000256" key="3">
    <source>
        <dbReference type="ARBA" id="ARBA00023274"/>
    </source>
</evidence>
<keyword evidence="4" id="KW-0694">RNA-binding</keyword>
<dbReference type="InterPro" id="IPR030878">
    <property type="entry name" value="Ribosomal_uL15"/>
</dbReference>
<dbReference type="HOGENOM" id="CLU_055188_4_2_4"/>
<dbReference type="PANTHER" id="PTHR12934:SF11">
    <property type="entry name" value="LARGE RIBOSOMAL SUBUNIT PROTEIN UL15M"/>
    <property type="match status" value="1"/>
</dbReference>
<keyword evidence="9" id="KW-1185">Reference proteome</keyword>
<dbReference type="EMBL" id="CP002745">
    <property type="protein sequence ID" value="AEK60257.1"/>
    <property type="molecule type" value="Genomic_DNA"/>
</dbReference>
<evidence type="ECO:0000256" key="2">
    <source>
        <dbReference type="ARBA" id="ARBA00022980"/>
    </source>
</evidence>
<keyword evidence="3 4" id="KW-0687">Ribonucleoprotein</keyword>
<reference evidence="8 9" key="4">
    <citation type="journal article" date="2010" name="Environ. Microbiol.">
        <title>The bacterial genus Collimonas: mycophagy, weathering and other adaptive solutions to life in oligotrophic soil environments.</title>
        <authorList>
            <person name="Leveau J.H."/>
            <person name="Uroz S."/>
            <person name="de Boer W."/>
        </authorList>
    </citation>
    <scope>NUCLEOTIDE SEQUENCE [LARGE SCALE GENOMIC DNA]</scope>
    <source>
        <strain evidence="8 9">Ter331</strain>
    </source>
</reference>
<dbReference type="KEGG" id="cfu:CFU_0420"/>
<dbReference type="InterPro" id="IPR005749">
    <property type="entry name" value="Ribosomal_uL15_bac-type"/>
</dbReference>
<dbReference type="Proteomes" id="UP000008392">
    <property type="component" value="Chromosome"/>
</dbReference>
<dbReference type="GO" id="GO:0019843">
    <property type="term" value="F:rRNA binding"/>
    <property type="evidence" value="ECO:0007669"/>
    <property type="project" value="UniProtKB-UniRule"/>
</dbReference>
<name>G0AGC7_COLFT</name>
<evidence type="ECO:0000256" key="1">
    <source>
        <dbReference type="ARBA" id="ARBA00007320"/>
    </source>
</evidence>
<reference evidence="8 9" key="5">
    <citation type="journal article" date="2011" name="ISME J.">
        <title>Dual transcriptional profiling of a bacterial/fungal confrontation: Collimonas fungivorans versus Aspergillus niger.</title>
        <authorList>
            <person name="Mela F."/>
            <person name="Fritsche K."/>
            <person name="de Boer W."/>
            <person name="van Veen J.A."/>
            <person name="de Graaff L.H."/>
            <person name="van den Berg M."/>
            <person name="Leveau J.H."/>
        </authorList>
    </citation>
    <scope>NUCLEOTIDE SEQUENCE [LARGE SCALE GENOMIC DNA]</scope>
    <source>
        <strain evidence="8 9">Ter331</strain>
    </source>
</reference>
<organism evidence="8 9">
    <name type="scientific">Collimonas fungivorans (strain Ter331)</name>
    <dbReference type="NCBI Taxonomy" id="1005048"/>
    <lineage>
        <taxon>Bacteria</taxon>
        <taxon>Pseudomonadati</taxon>
        <taxon>Pseudomonadota</taxon>
        <taxon>Betaproteobacteria</taxon>
        <taxon>Burkholderiales</taxon>
        <taxon>Oxalobacteraceae</taxon>
        <taxon>Collimonas</taxon>
    </lineage>
</organism>
<evidence type="ECO:0000256" key="4">
    <source>
        <dbReference type="HAMAP-Rule" id="MF_01341"/>
    </source>
</evidence>
<dbReference type="GO" id="GO:0003735">
    <property type="term" value="F:structural constituent of ribosome"/>
    <property type="evidence" value="ECO:0007669"/>
    <property type="project" value="InterPro"/>
</dbReference>
<evidence type="ECO:0000256" key="6">
    <source>
        <dbReference type="SAM" id="MobiDB-lite"/>
    </source>
</evidence>
<dbReference type="GO" id="GO:0022625">
    <property type="term" value="C:cytosolic large ribosomal subunit"/>
    <property type="evidence" value="ECO:0007669"/>
    <property type="project" value="TreeGrafter"/>
</dbReference>
<dbReference type="Gene3D" id="3.100.10.10">
    <property type="match status" value="1"/>
</dbReference>
<comment type="subunit">
    <text evidence="4">Part of the 50S ribosomal subunit.</text>
</comment>
<dbReference type="HAMAP" id="MF_01341">
    <property type="entry name" value="Ribosomal_uL15"/>
    <property type="match status" value="1"/>
</dbReference>
<dbReference type="STRING" id="1005048.CFU_0420"/>
<reference evidence="8 9" key="3">
    <citation type="journal article" date="2008" name="FEMS Microbiol. Ecol.">
        <title>Identification and characterization of genes underlying chitinolysis in Collimonas fungivorans Ter331.</title>
        <authorList>
            <person name="Fritsche K."/>
            <person name="de Boer W."/>
            <person name="Gerards S."/>
            <person name="van den Berg M."/>
            <person name="van Veen J.A."/>
            <person name="Leveau J.H."/>
        </authorList>
    </citation>
    <scope>NUCLEOTIDE SEQUENCE [LARGE SCALE GENOMIC DNA]</scope>
    <source>
        <strain evidence="8 9">Ter331</strain>
    </source>
</reference>
<dbReference type="NCBIfam" id="TIGR01071">
    <property type="entry name" value="rplO_bact"/>
    <property type="match status" value="1"/>
</dbReference>
<dbReference type="SUPFAM" id="SSF52080">
    <property type="entry name" value="Ribosomal proteins L15p and L18e"/>
    <property type="match status" value="1"/>
</dbReference>
<reference evidence="8 9" key="2">
    <citation type="journal article" date="2006" name="J. Microbiol. Methods">
        <title>Genomic flank-sequencing of plasposon insertion sites for rapid identification of functional genes.</title>
        <authorList>
            <person name="Leveau J.H."/>
            <person name="Gerards S."/>
            <person name="Fritsche K."/>
            <person name="Zondag G."/>
            <person name="van Veen J.A."/>
        </authorList>
    </citation>
    <scope>NUCLEOTIDE SEQUENCE [LARGE SCALE GENOMIC DNA]</scope>
    <source>
        <strain evidence="8 9">Ter331</strain>
    </source>
</reference>
<gene>
    <name evidence="4 8" type="primary">rplO</name>
    <name evidence="8" type="ordered locus">CFU_0420</name>
</gene>
<dbReference type="InterPro" id="IPR001196">
    <property type="entry name" value="Ribosomal_uL15_CS"/>
</dbReference>
<keyword evidence="4" id="KW-0699">rRNA-binding</keyword>
<evidence type="ECO:0000256" key="5">
    <source>
        <dbReference type="RuleBase" id="RU003888"/>
    </source>
</evidence>
<reference evidence="9" key="6">
    <citation type="submission" date="2011-05" db="EMBL/GenBank/DDBJ databases">
        <title>Complete sequence of Collimonas fungivorans Ter331.</title>
        <authorList>
            <person name="Leveau J.H."/>
        </authorList>
    </citation>
    <scope>NUCLEOTIDE SEQUENCE [LARGE SCALE GENOMIC DNA]</scope>
    <source>
        <strain evidence="9">Ter331</strain>
    </source>
</reference>
<feature type="domain" description="Large ribosomal subunit protein uL15/eL18" evidence="7">
    <location>
        <begin position="86"/>
        <end position="148"/>
    </location>
</feature>
<dbReference type="PANTHER" id="PTHR12934">
    <property type="entry name" value="50S RIBOSOMAL PROTEIN L15"/>
    <property type="match status" value="1"/>
</dbReference>
<dbReference type="InterPro" id="IPR021131">
    <property type="entry name" value="Ribosomal_uL15/eL18"/>
</dbReference>
<dbReference type="eggNOG" id="COG0200">
    <property type="taxonomic scope" value="Bacteria"/>
</dbReference>
<sequence length="149" mass="15841">MRTEQIMELNTIQPADGAKHYKRRVGRGIGSGIGKTAGRGHKGQKSRSGGFHKVGFEGGQMPLQRRLPKRGFKSMATPFKAEVRLSDLENLPVTEIDILVLKQAGVIGELARVVRVILSGEVTKKVTLKGLIATKGAKAAIEAAGGSVA</sequence>
<dbReference type="Pfam" id="PF00828">
    <property type="entry name" value="Ribosomal_L27A"/>
    <property type="match status" value="1"/>
</dbReference>
<keyword evidence="2 4" id="KW-0689">Ribosomal protein</keyword>
<reference evidence="8 9" key="1">
    <citation type="journal article" date="2004" name="Environ. Microbiol.">
        <title>Phylogeny-function analysis of (meta)genomic libraries: screening for expression of ribosomal RNA genes by large-insert library fluorescent in situ hybridization (LIL-FISH).</title>
        <authorList>
            <person name="Leveau J.H."/>
            <person name="Gerards S."/>
            <person name="de Boer W."/>
            <person name="van Veen J.A."/>
        </authorList>
    </citation>
    <scope>NUCLEOTIDE SEQUENCE [LARGE SCALE GENOMIC DNA]</scope>
    <source>
        <strain evidence="8 9">Ter331</strain>
    </source>
</reference>
<dbReference type="GO" id="GO:0006412">
    <property type="term" value="P:translation"/>
    <property type="evidence" value="ECO:0007669"/>
    <property type="project" value="UniProtKB-UniRule"/>
</dbReference>
<evidence type="ECO:0000259" key="7">
    <source>
        <dbReference type="Pfam" id="PF00828"/>
    </source>
</evidence>
<comment type="function">
    <text evidence="4">Binds to the 23S rRNA.</text>
</comment>